<feature type="transmembrane region" description="Helical" evidence="1">
    <location>
        <begin position="42"/>
        <end position="64"/>
    </location>
</feature>
<gene>
    <name evidence="2" type="ORF">GQS40_05745</name>
</gene>
<comment type="caution">
    <text evidence="2">The sequence shown here is derived from an EMBL/GenBank/DDBJ whole genome shotgun (WGS) entry which is preliminary data.</text>
</comment>
<feature type="transmembrane region" description="Helical" evidence="1">
    <location>
        <begin position="496"/>
        <end position="520"/>
    </location>
</feature>
<organism evidence="2 3">
    <name type="scientific">Leuconostoc lactis</name>
    <dbReference type="NCBI Taxonomy" id="1246"/>
    <lineage>
        <taxon>Bacteria</taxon>
        <taxon>Bacillati</taxon>
        <taxon>Bacillota</taxon>
        <taxon>Bacilli</taxon>
        <taxon>Lactobacillales</taxon>
        <taxon>Lactobacillaceae</taxon>
        <taxon>Leuconostoc</taxon>
    </lineage>
</organism>
<dbReference type="EMBL" id="WSZI01000013">
    <property type="protein sequence ID" value="MWN21172.1"/>
    <property type="molecule type" value="Genomic_DNA"/>
</dbReference>
<name>A0A6L7ABM1_LEULA</name>
<keyword evidence="1" id="KW-0472">Membrane</keyword>
<reference evidence="2 3" key="1">
    <citation type="submission" date="2019-12" db="EMBL/GenBank/DDBJ databases">
        <title>Complete genome sequence of Leuconostoc lactis strain AVN1 provides insights into metabolic potential.</title>
        <authorList>
            <person name="Besrour N."/>
            <person name="Najjari A."/>
            <person name="Fhoula I."/>
            <person name="Jaballah S."/>
            <person name="Klibi N."/>
            <person name="Ouzari H.I."/>
        </authorList>
    </citation>
    <scope>NUCLEOTIDE SEQUENCE [LARGE SCALE GENOMIC DNA]</scope>
    <source>
        <strain evidence="2 3">AVN1</strain>
    </source>
</reference>
<dbReference type="AlphaFoldDB" id="A0A6L7ABM1"/>
<protein>
    <recommendedName>
        <fullName evidence="4">Beta-carotene 15,15'-monooxygenase</fullName>
    </recommendedName>
</protein>
<dbReference type="RefSeq" id="WP_051660680.1">
    <property type="nucleotide sequence ID" value="NZ_DAITWI010000001.1"/>
</dbReference>
<accession>A0A6L7ABM1</accession>
<feature type="transmembrane region" description="Helical" evidence="1">
    <location>
        <begin position="154"/>
        <end position="173"/>
    </location>
</feature>
<feature type="transmembrane region" description="Helical" evidence="1">
    <location>
        <begin position="179"/>
        <end position="200"/>
    </location>
</feature>
<keyword evidence="1" id="KW-1133">Transmembrane helix</keyword>
<proteinExistence type="predicted"/>
<sequence length="531" mass="61349">MLTKSRHAIVGMLTVIALLMLFCVLVSGHLLAANTTFNDRFTVFSLLAYLGLAMGLLGLTTLAVKLTDHYDELLKKFLWTLIILVVVGALFVQPYAPVYDNMVVSDQVYNLLRQYPSSQWAPYFSVYPNNVPISIFMFWLDFPFRHMLKTLDDAILLHAVYGQVLMLISIYQLTKLADIVFGAKARNVLLLFYVFVPTYLMQFTQIGYSDTFALPFLVAGVRYLVELFYHAQTGEKATHFAKIINRKNWQPFILAAVCLAIALFLRPNAIVALIASIVLLLVFLWCDWRLLVILLAALTICSFTLKQAATVTQDKTHYQASNDKNLQLPIESWFLTAYYTDGRLSNETISITNKYTDYDQRQAYIREKLVGKLKQLGVIGVLTTWRDKTNVLFGIKSDFGMQYFNQFRNGQDSKLQAQYRTNYDNLTPIMIHSTMMMTLTSFLSFAWLPFYLFNKRQNESDDSSTYRQRVTIILILGIFESLSLFYILLWEVQEHYIYMMFPFLMFIGAILWSAVVNNVFNKKRRNQAFKH</sequence>
<evidence type="ECO:0000313" key="2">
    <source>
        <dbReference type="EMBL" id="MWN21172.1"/>
    </source>
</evidence>
<dbReference type="Proteomes" id="UP000478636">
    <property type="component" value="Unassembled WGS sequence"/>
</dbReference>
<feature type="transmembrane region" description="Helical" evidence="1">
    <location>
        <begin position="429"/>
        <end position="450"/>
    </location>
</feature>
<feature type="transmembrane region" description="Helical" evidence="1">
    <location>
        <begin position="252"/>
        <end position="283"/>
    </location>
</feature>
<evidence type="ECO:0000256" key="1">
    <source>
        <dbReference type="SAM" id="Phobius"/>
    </source>
</evidence>
<feature type="transmembrane region" description="Helical" evidence="1">
    <location>
        <begin position="470"/>
        <end position="490"/>
    </location>
</feature>
<feature type="transmembrane region" description="Helical" evidence="1">
    <location>
        <begin position="76"/>
        <end position="96"/>
    </location>
</feature>
<feature type="transmembrane region" description="Helical" evidence="1">
    <location>
        <begin position="290"/>
        <end position="309"/>
    </location>
</feature>
<evidence type="ECO:0008006" key="4">
    <source>
        <dbReference type="Google" id="ProtNLM"/>
    </source>
</evidence>
<evidence type="ECO:0000313" key="3">
    <source>
        <dbReference type="Proteomes" id="UP000478636"/>
    </source>
</evidence>
<feature type="transmembrane region" description="Helical" evidence="1">
    <location>
        <begin position="120"/>
        <end position="142"/>
    </location>
</feature>
<keyword evidence="1" id="KW-0812">Transmembrane</keyword>